<name>A0A6J3JU28_9HYME</name>
<reference evidence="2" key="1">
    <citation type="submission" date="2025-08" db="UniProtKB">
        <authorList>
            <consortium name="RefSeq"/>
        </authorList>
    </citation>
    <scope>IDENTIFICATION</scope>
    <source>
        <tissue evidence="2">Muscle</tissue>
    </source>
</reference>
<organism evidence="1 2">
    <name type="scientific">Bombus vosnesenskii</name>
    <dbReference type="NCBI Taxonomy" id="207650"/>
    <lineage>
        <taxon>Eukaryota</taxon>
        <taxon>Metazoa</taxon>
        <taxon>Ecdysozoa</taxon>
        <taxon>Arthropoda</taxon>
        <taxon>Hexapoda</taxon>
        <taxon>Insecta</taxon>
        <taxon>Pterygota</taxon>
        <taxon>Neoptera</taxon>
        <taxon>Endopterygota</taxon>
        <taxon>Hymenoptera</taxon>
        <taxon>Apocrita</taxon>
        <taxon>Aculeata</taxon>
        <taxon>Apoidea</taxon>
        <taxon>Anthophila</taxon>
        <taxon>Apidae</taxon>
        <taxon>Bombus</taxon>
        <taxon>Pyrobombus</taxon>
    </lineage>
</organism>
<dbReference type="AlphaFoldDB" id="A0A6J3JU28"/>
<gene>
    <name evidence="2" type="primary">LOC117230716</name>
</gene>
<proteinExistence type="predicted"/>
<evidence type="ECO:0000313" key="2">
    <source>
        <dbReference type="RefSeq" id="XP_033344317.1"/>
    </source>
</evidence>
<dbReference type="Pfam" id="PF15074">
    <property type="entry name" value="CFAP90"/>
    <property type="match status" value="1"/>
</dbReference>
<dbReference type="InterPro" id="IPR027901">
    <property type="entry name" value="CFAP90"/>
</dbReference>
<dbReference type="GeneID" id="117230716"/>
<dbReference type="Proteomes" id="UP000504631">
    <property type="component" value="Unplaced"/>
</dbReference>
<sequence>MYRTEYVIPWVQMRAREEYILKASRQYPVLEPFALRNSITYFNNNKEDSAKSAYERLHSVDFDLSKPRCDRTKPSLYWLEISKENQDHKVPMTTNLWYGRPNRVQVDFPATKFNRSSKMQEFYIRCGFSLVSGEESGSFC</sequence>
<evidence type="ECO:0000313" key="1">
    <source>
        <dbReference type="Proteomes" id="UP000504631"/>
    </source>
</evidence>
<protein>
    <submittedName>
        <fullName evidence="2">Uncharacterized protein LOC117230716</fullName>
    </submittedName>
</protein>
<accession>A0A6J3JU28</accession>
<dbReference type="RefSeq" id="XP_033344317.1">
    <property type="nucleotide sequence ID" value="XM_033488426.1"/>
</dbReference>
<dbReference type="KEGG" id="bvk:117230716"/>
<keyword evidence="1" id="KW-1185">Reference proteome</keyword>